<reference evidence="1 2" key="1">
    <citation type="journal article" date="2021" name="MBio">
        <title>Poor Competitiveness of Bradyrhizobium in Pigeon Pea Root Colonization in Indian Soils.</title>
        <authorList>
            <person name="Chalasani D."/>
            <person name="Basu A."/>
            <person name="Pullabhotla S.V.S.R.N."/>
            <person name="Jorrin B."/>
            <person name="Neal A.L."/>
            <person name="Poole P.S."/>
            <person name="Podile A.R."/>
            <person name="Tkacz A."/>
        </authorList>
    </citation>
    <scope>NUCLEOTIDE SEQUENCE [LARGE SCALE GENOMIC DNA]</scope>
    <source>
        <strain evidence="1 2">HU56</strain>
    </source>
</reference>
<proteinExistence type="predicted"/>
<dbReference type="Proteomes" id="UP000717752">
    <property type="component" value="Unassembled WGS sequence"/>
</dbReference>
<organism evidence="1 2">
    <name type="scientific">Rhizobium mesosinicum</name>
    <dbReference type="NCBI Taxonomy" id="335017"/>
    <lineage>
        <taxon>Bacteria</taxon>
        <taxon>Pseudomonadati</taxon>
        <taxon>Pseudomonadota</taxon>
        <taxon>Alphaproteobacteria</taxon>
        <taxon>Hyphomicrobiales</taxon>
        <taxon>Rhizobiaceae</taxon>
        <taxon>Rhizobium/Agrobacterium group</taxon>
        <taxon>Rhizobium</taxon>
    </lineage>
</organism>
<keyword evidence="2" id="KW-1185">Reference proteome</keyword>
<name>A0ABS7H058_9HYPH</name>
<comment type="caution">
    <text evidence="1">The sequence shown here is derived from an EMBL/GenBank/DDBJ whole genome shotgun (WGS) entry which is preliminary data.</text>
</comment>
<gene>
    <name evidence="1" type="ORF">JNB85_24285</name>
</gene>
<protein>
    <submittedName>
        <fullName evidence="1">Uncharacterized protein</fullName>
    </submittedName>
</protein>
<accession>A0ABS7H058</accession>
<dbReference type="EMBL" id="JAEUAK010000011">
    <property type="protein sequence ID" value="MBW9055530.1"/>
    <property type="molecule type" value="Genomic_DNA"/>
</dbReference>
<evidence type="ECO:0000313" key="1">
    <source>
        <dbReference type="EMBL" id="MBW9055530.1"/>
    </source>
</evidence>
<sequence length="364" mass="41704">MGNADDIPFFVSRDVPDYRVLMTVREADRPPNTHLRSVIHHHGWTRVEEHWSQGTRVSYGSFFDNVLLSTWKPHDDEDVTDMTITNVAPLRRGISVKNTKEVGTAIHPAGEACKWWEIIDKPELKGTFGPFAYSCLSHDGIEVATKGLIKRKEPYGETQLVKLERTPVEESEVRPPKRLFDPAFWLKPLRHYPKRPANLPDFEARMIGDRSEKRVLRHYPWRFEEEHSKDGRVVFSVWNMLDDQNLTVGYSKTERYFEARRSSIDLRPSSNPIGVEIGPTDLKKNGRYLGESCAWFETTHLADAGRSECLTPDGVALKVEFSSWVGLGENYTAVEVKRRPVDLKEMIPPPELIDPSSWGFTVSD</sequence>
<evidence type="ECO:0000313" key="2">
    <source>
        <dbReference type="Proteomes" id="UP000717752"/>
    </source>
</evidence>